<evidence type="ECO:0000313" key="2">
    <source>
        <dbReference type="EMBL" id="MCK9687748.1"/>
    </source>
</evidence>
<keyword evidence="1" id="KW-1133">Transmembrane helix</keyword>
<accession>A0A9X1YN36</accession>
<keyword evidence="1" id="KW-0472">Membrane</keyword>
<dbReference type="AlphaFoldDB" id="A0A9X1YN36"/>
<proteinExistence type="predicted"/>
<organism evidence="2 3">
    <name type="scientific">Scleromatobacter humisilvae</name>
    <dbReference type="NCBI Taxonomy" id="2897159"/>
    <lineage>
        <taxon>Bacteria</taxon>
        <taxon>Pseudomonadati</taxon>
        <taxon>Pseudomonadota</taxon>
        <taxon>Betaproteobacteria</taxon>
        <taxon>Burkholderiales</taxon>
        <taxon>Sphaerotilaceae</taxon>
        <taxon>Scleromatobacter</taxon>
    </lineage>
</organism>
<keyword evidence="1" id="KW-0812">Transmembrane</keyword>
<comment type="caution">
    <text evidence="2">The sequence shown here is derived from an EMBL/GenBank/DDBJ whole genome shotgun (WGS) entry which is preliminary data.</text>
</comment>
<protein>
    <recommendedName>
        <fullName evidence="4">DUF883 domain-containing protein</fullName>
    </recommendedName>
</protein>
<gene>
    <name evidence="2" type="ORF">LPC04_18760</name>
</gene>
<name>A0A9X1YN36_9BURK</name>
<evidence type="ECO:0000256" key="1">
    <source>
        <dbReference type="SAM" id="Phobius"/>
    </source>
</evidence>
<keyword evidence="3" id="KW-1185">Reference proteome</keyword>
<feature type="transmembrane region" description="Helical" evidence="1">
    <location>
        <begin position="98"/>
        <end position="118"/>
    </location>
</feature>
<reference evidence="2" key="1">
    <citation type="submission" date="2021-11" db="EMBL/GenBank/DDBJ databases">
        <title>BS-T2-15 a new species belonging to the Comamonadaceae family isolated from the soil of a French oak forest.</title>
        <authorList>
            <person name="Mieszkin S."/>
            <person name="Alain K."/>
        </authorList>
    </citation>
    <scope>NUCLEOTIDE SEQUENCE</scope>
    <source>
        <strain evidence="2">BS-T2-15</strain>
    </source>
</reference>
<evidence type="ECO:0000313" key="3">
    <source>
        <dbReference type="Proteomes" id="UP001139353"/>
    </source>
</evidence>
<sequence length="124" mass="13145">MSETSLSNAASTSSDHFNRAAASLKAAERDARTAIDSAVDGLTSAYGEAKPALSRYAQRARDYASDGYDAARERAAALKDRGQQAVESTRGYVSEEPIKSLLIAAAVGAAVIALVEVVRIRRNR</sequence>
<dbReference type="EMBL" id="JAJLJH010000005">
    <property type="protein sequence ID" value="MCK9687748.1"/>
    <property type="molecule type" value="Genomic_DNA"/>
</dbReference>
<dbReference type="Proteomes" id="UP001139353">
    <property type="component" value="Unassembled WGS sequence"/>
</dbReference>
<evidence type="ECO:0008006" key="4">
    <source>
        <dbReference type="Google" id="ProtNLM"/>
    </source>
</evidence>
<dbReference type="RefSeq" id="WP_275683784.1">
    <property type="nucleotide sequence ID" value="NZ_JAJLJH010000005.1"/>
</dbReference>